<dbReference type="AlphaFoldDB" id="A0A0N0BDG1"/>
<keyword evidence="2" id="KW-1185">Reference proteome</keyword>
<proteinExistence type="predicted"/>
<protein>
    <submittedName>
        <fullName evidence="1">Uncharacterized protein</fullName>
    </submittedName>
</protein>
<accession>A0A0N0BDG1</accession>
<gene>
    <name evidence="1" type="ORF">WN51_04765</name>
</gene>
<name>A0A0N0BDG1_9HYME</name>
<evidence type="ECO:0000313" key="2">
    <source>
        <dbReference type="Proteomes" id="UP000053105"/>
    </source>
</evidence>
<reference evidence="1 2" key="1">
    <citation type="submission" date="2015-07" db="EMBL/GenBank/DDBJ databases">
        <title>The genome of Melipona quadrifasciata.</title>
        <authorList>
            <person name="Pan H."/>
            <person name="Kapheim K."/>
        </authorList>
    </citation>
    <scope>NUCLEOTIDE SEQUENCE [LARGE SCALE GENOMIC DNA]</scope>
    <source>
        <strain evidence="1">0111107301</strain>
        <tissue evidence="1">Whole body</tissue>
    </source>
</reference>
<evidence type="ECO:0000313" key="1">
    <source>
        <dbReference type="EMBL" id="KOX70362.1"/>
    </source>
</evidence>
<dbReference type="Proteomes" id="UP000053105">
    <property type="component" value="Unassembled WGS sequence"/>
</dbReference>
<dbReference type="EMBL" id="KQ435863">
    <property type="protein sequence ID" value="KOX70362.1"/>
    <property type="molecule type" value="Genomic_DNA"/>
</dbReference>
<organism evidence="1 2">
    <name type="scientific">Melipona quadrifasciata</name>
    <dbReference type="NCBI Taxonomy" id="166423"/>
    <lineage>
        <taxon>Eukaryota</taxon>
        <taxon>Metazoa</taxon>
        <taxon>Ecdysozoa</taxon>
        <taxon>Arthropoda</taxon>
        <taxon>Hexapoda</taxon>
        <taxon>Insecta</taxon>
        <taxon>Pterygota</taxon>
        <taxon>Neoptera</taxon>
        <taxon>Endopterygota</taxon>
        <taxon>Hymenoptera</taxon>
        <taxon>Apocrita</taxon>
        <taxon>Aculeata</taxon>
        <taxon>Apoidea</taxon>
        <taxon>Anthophila</taxon>
        <taxon>Apidae</taxon>
        <taxon>Melipona</taxon>
    </lineage>
</organism>
<sequence>MEPRLDLNLDKAEYEGKLTECCEDHSPAISRRVLEAAIVGTLQVARDLSDPATHCGAQRHRERKAITWRAGTMALITGLTRRSMSSARKLANFPKCLHRKFA</sequence>